<feature type="compositionally biased region" description="Low complexity" evidence="1">
    <location>
        <begin position="94"/>
        <end position="103"/>
    </location>
</feature>
<evidence type="ECO:0000313" key="4">
    <source>
        <dbReference type="Proteomes" id="UP000190312"/>
    </source>
</evidence>
<feature type="region of interest" description="Disordered" evidence="1">
    <location>
        <begin position="91"/>
        <end position="124"/>
    </location>
</feature>
<organism evidence="3 4">
    <name type="scientific">Aspergillus oryzae</name>
    <name type="common">Yellow koji mold</name>
    <dbReference type="NCBI Taxonomy" id="5062"/>
    <lineage>
        <taxon>Eukaryota</taxon>
        <taxon>Fungi</taxon>
        <taxon>Dikarya</taxon>
        <taxon>Ascomycota</taxon>
        <taxon>Pezizomycotina</taxon>
        <taxon>Eurotiomycetes</taxon>
        <taxon>Eurotiomycetidae</taxon>
        <taxon>Eurotiales</taxon>
        <taxon>Aspergillaceae</taxon>
        <taxon>Aspergillus</taxon>
        <taxon>Aspergillus subgen. Circumdati</taxon>
    </lineage>
</organism>
<feature type="region of interest" description="Disordered" evidence="1">
    <location>
        <begin position="996"/>
        <end position="1018"/>
    </location>
</feature>
<reference evidence="3 4" key="1">
    <citation type="submission" date="2016-10" db="EMBL/GenBank/DDBJ databases">
        <title>Genome sequencing of Aspergillus oryzae BCC7051.</title>
        <authorList>
            <person name="Thammarongtham C."/>
            <person name="Vorapreeda T."/>
            <person name="Nookaew I."/>
            <person name="Srisuk T."/>
            <person name="Land M."/>
            <person name="Jeennor S."/>
            <person name="Laoteng K."/>
        </authorList>
    </citation>
    <scope>NUCLEOTIDE SEQUENCE [LARGE SCALE GENOMIC DNA]</scope>
    <source>
        <strain evidence="3 4">BCC7051</strain>
    </source>
</reference>
<gene>
    <name evidence="3" type="ORF">OAory_01114520</name>
</gene>
<feature type="region of interest" description="Disordered" evidence="1">
    <location>
        <begin position="1294"/>
        <end position="1396"/>
    </location>
</feature>
<feature type="compositionally biased region" description="Low complexity" evidence="1">
    <location>
        <begin position="534"/>
        <end position="549"/>
    </location>
</feature>
<feature type="region of interest" description="Disordered" evidence="1">
    <location>
        <begin position="292"/>
        <end position="322"/>
    </location>
</feature>
<feature type="compositionally biased region" description="Pro residues" evidence="1">
    <location>
        <begin position="104"/>
        <end position="119"/>
    </location>
</feature>
<protein>
    <submittedName>
        <fullName evidence="3">Uncharacterized protein</fullName>
    </submittedName>
</protein>
<feature type="region of interest" description="Disordered" evidence="1">
    <location>
        <begin position="737"/>
        <end position="757"/>
    </location>
</feature>
<feature type="signal peptide" evidence="2">
    <location>
        <begin position="1"/>
        <end position="17"/>
    </location>
</feature>
<proteinExistence type="predicted"/>
<comment type="caution">
    <text evidence="3">The sequence shown here is derived from an EMBL/GenBank/DDBJ whole genome shotgun (WGS) entry which is preliminary data.</text>
</comment>
<feature type="region of interest" description="Disordered" evidence="1">
    <location>
        <begin position="527"/>
        <end position="549"/>
    </location>
</feature>
<feature type="non-terminal residue" evidence="3">
    <location>
        <position position="1"/>
    </location>
</feature>
<feature type="compositionally biased region" description="Pro residues" evidence="1">
    <location>
        <begin position="739"/>
        <end position="754"/>
    </location>
</feature>
<feature type="compositionally biased region" description="Low complexity" evidence="1">
    <location>
        <begin position="1304"/>
        <end position="1318"/>
    </location>
</feature>
<feature type="compositionally biased region" description="Low complexity" evidence="1">
    <location>
        <begin position="1336"/>
        <end position="1349"/>
    </location>
</feature>
<feature type="chain" id="PRO_5010520395" evidence="2">
    <location>
        <begin position="18"/>
        <end position="1396"/>
    </location>
</feature>
<keyword evidence="2" id="KW-0732">Signal</keyword>
<accession>A0A1S9D473</accession>
<sequence>LCPCAWLLPSVLVFCSSLPPGSLWSFSRSSLLPLAFGGVSFFAPPPCPSGLLGASSPSRLAWPCAGAGSFPFLPSPLSLVGSWPPLVAPGPGPSGSLPARAPAPRLPLPGRPPARPSPSRPGAVVPSSCSGALLGLVLGLRPSPSLPAAPWRARLVPAAAVLPAPLASLPLLPFPRSSLPLGSGWPVRLPARPGPAGPFLLGPSWPSLAVGGPGLFLCPFACSPPAFARLPSPGLLASAVRFSFVGFSARRPASRARRGRPSSAVRGAFLALLPPPPAPAFAPAVFLPPGPPVRGSPPLRSRRRLPPPSAASGSGGVSLLPRSAPSAPSPFLGSGGRLVARLPLPALAGRAPPAWRLRLPLPPPGPSPGPAPPACPLARSFLLFGWWCLAVLRWWRALSASLRSRPRPRPFPRPVRVCGPLASSGASRLPPLAVRGPPGLCCPSLFWAARALPCPGPRVLPLAARSGSSCSPCRAGARALPFLLFPAACLVGPRPPLVPLPSLPFVPPPVAPPACLARCGLRPGPGGLAPPPRAGRWSPPVLSRPSPSSPVSVGAPAAGSFPRVGFLARPPPPVFPVPSLLRRARPSWPPGALRPGPAPAGAPRPLSALVPSALLVSPSVPLSPLALLVPASLPPAAPCAPSCALPPSVPPRVFARPLRPLVFRGACLSARPCCPSARLVCWVVVPSPGGPGPPAAAAPRPLLARLGLCPPLCRPGRRLPPAPPSFSRLPSAPVGLPAALPPLPRGGPPPPGLPPSRRVPRPALPFARWLLRGPPCPLPRLLRVRPLSPCPGPGRPRGCASRLGWGVRARVPLLRRVALFGPAALPGWSFPLPLLLAGARSRPRRVLARCPPFAPRVPRPCPCCPGRACAPPRLPGSAGLRAGVLPWGRARVGLGGRSPAPGLSCPPGPLLAGRALRPAWPAARASARPLASWSSPPRLAPGPRRLPSPRVFGCPPVRAVPAPGGGRPLVGRPLARSCCLRLALRPRVPVGPRPLVPSACLGRRPRPSGGGSPRFCRAPRSSPLGLGAPASSPLSSLVPAAVSLRLAVPRLPFSAVPRLLRGLGVAPLPLFSPFPLSAALVASLPVGLRLARSSWALFGPPPWRCGLPARAVPFLSPARRWPWPSASAPACVPLPGRLPSPCPGWRSRVFPLPRRRGRPAAPARRPAWRSVPPPWACSRVARPLVPLLVVVALLPAPLRPAVGPGSLCPAVGPGFVAPPASGRSVCPAPSCAVCRRAAGSPSGPWLWLLPGPVLPAAPSAGVLGRVLFSSCPPPPLPSVCPALGFPGWPRPAPLRGPVRPRRPLPSAGRPRFPARSSSSPPPVSRCPPLVARPCRSGPSAPGSVPSGSGLALRVGLAGPWGPPRRRGPSPGPGRRPPPGWGPPLAGFGRPAGASRP</sequence>
<feature type="compositionally biased region" description="Pro residues" evidence="1">
    <location>
        <begin position="1369"/>
        <end position="1381"/>
    </location>
</feature>
<name>A0A1S9D473_ASPOZ</name>
<evidence type="ECO:0000313" key="3">
    <source>
        <dbReference type="EMBL" id="OOO03872.1"/>
    </source>
</evidence>
<dbReference type="Proteomes" id="UP000190312">
    <property type="component" value="Unassembled WGS sequence"/>
</dbReference>
<evidence type="ECO:0000256" key="2">
    <source>
        <dbReference type="SAM" id="SignalP"/>
    </source>
</evidence>
<evidence type="ECO:0000256" key="1">
    <source>
        <dbReference type="SAM" id="MobiDB-lite"/>
    </source>
</evidence>
<dbReference type="EMBL" id="MKZY01000015">
    <property type="protein sequence ID" value="OOO03872.1"/>
    <property type="molecule type" value="Genomic_DNA"/>
</dbReference>
<feature type="non-terminal residue" evidence="3">
    <location>
        <position position="1396"/>
    </location>
</feature>